<reference evidence="2" key="1">
    <citation type="submission" date="2020-05" db="EMBL/GenBank/DDBJ databases">
        <title>Mycena genomes resolve the evolution of fungal bioluminescence.</title>
        <authorList>
            <person name="Tsai I.J."/>
        </authorList>
    </citation>
    <scope>NUCLEOTIDE SEQUENCE</scope>
    <source>
        <strain evidence="2">CCC161011</strain>
    </source>
</reference>
<feature type="transmembrane region" description="Helical" evidence="1">
    <location>
        <begin position="127"/>
        <end position="152"/>
    </location>
</feature>
<gene>
    <name evidence="2" type="ORF">MVEN_01985400</name>
</gene>
<protein>
    <submittedName>
        <fullName evidence="2">Uncharacterized protein</fullName>
    </submittedName>
</protein>
<name>A0A8H6XD05_9AGAR</name>
<evidence type="ECO:0000313" key="3">
    <source>
        <dbReference type="Proteomes" id="UP000620124"/>
    </source>
</evidence>
<proteinExistence type="predicted"/>
<keyword evidence="1" id="KW-1133">Transmembrane helix</keyword>
<accession>A0A8H6XD05</accession>
<dbReference type="EMBL" id="JACAZI010000020">
    <property type="protein sequence ID" value="KAF7339090.1"/>
    <property type="molecule type" value="Genomic_DNA"/>
</dbReference>
<evidence type="ECO:0000256" key="1">
    <source>
        <dbReference type="SAM" id="Phobius"/>
    </source>
</evidence>
<keyword evidence="3" id="KW-1185">Reference proteome</keyword>
<dbReference type="Proteomes" id="UP000620124">
    <property type="component" value="Unassembled WGS sequence"/>
</dbReference>
<comment type="caution">
    <text evidence="2">The sequence shown here is derived from an EMBL/GenBank/DDBJ whole genome shotgun (WGS) entry which is preliminary data.</text>
</comment>
<keyword evidence="1" id="KW-0472">Membrane</keyword>
<sequence>MPDPTIAFLSSPLMTVSLNGIPCPRVGRSSTLSNYVSADFVSRYFPSRSSSSFFLVTLNSPGRGTFTTQLAFTVDHHLFVDVALGLQWKAFVADWLSDRGETVPPAFDPFSHVLGLTSVPVFLAPRIFAFGICSCSAAIGFLLSICAYWSAFGTCRAFAAIRFRLSVCAYRFAFGTCSAPAAVRFRLSVCAYCTAVSFRGSIFIFC</sequence>
<evidence type="ECO:0000313" key="2">
    <source>
        <dbReference type="EMBL" id="KAF7339090.1"/>
    </source>
</evidence>
<keyword evidence="1" id="KW-0812">Transmembrane</keyword>
<dbReference type="AlphaFoldDB" id="A0A8H6XD05"/>
<organism evidence="2 3">
    <name type="scientific">Mycena venus</name>
    <dbReference type="NCBI Taxonomy" id="2733690"/>
    <lineage>
        <taxon>Eukaryota</taxon>
        <taxon>Fungi</taxon>
        <taxon>Dikarya</taxon>
        <taxon>Basidiomycota</taxon>
        <taxon>Agaricomycotina</taxon>
        <taxon>Agaricomycetes</taxon>
        <taxon>Agaricomycetidae</taxon>
        <taxon>Agaricales</taxon>
        <taxon>Marasmiineae</taxon>
        <taxon>Mycenaceae</taxon>
        <taxon>Mycena</taxon>
    </lineage>
</organism>